<protein>
    <submittedName>
        <fullName evidence="1">Uncharacterized protein</fullName>
    </submittedName>
</protein>
<dbReference type="Proteomes" id="UP000262538">
    <property type="component" value="Unassembled WGS sequence"/>
</dbReference>
<dbReference type="EMBL" id="QFZU02000260">
    <property type="protein sequence ID" value="RGA00524.1"/>
    <property type="molecule type" value="Genomic_DNA"/>
</dbReference>
<keyword evidence="2" id="KW-1185">Reference proteome</keyword>
<sequence length="124" mass="12695">MALPASALMSARACSIVPLRPPMLLRPLRLEPRHSRENDELGNCSRTVIERLEGRAATIGAAIGISDIGMPDIGISDIGMPAGRADVEIACGIAARVAGSSGTAIVEMAGTSATVLSEGSRTVV</sequence>
<evidence type="ECO:0000313" key="1">
    <source>
        <dbReference type="EMBL" id="RGA00524.1"/>
    </source>
</evidence>
<gene>
    <name evidence="1" type="ORF">DI270_034330</name>
</gene>
<evidence type="ECO:0000313" key="2">
    <source>
        <dbReference type="Proteomes" id="UP000262538"/>
    </source>
</evidence>
<comment type="caution">
    <text evidence="1">The sequence shown here is derived from an EMBL/GenBank/DDBJ whole genome shotgun (WGS) entry which is preliminary data.</text>
</comment>
<name>A0ABX9LB99_9ACTN</name>
<reference evidence="1 2" key="1">
    <citation type="submission" date="2018-08" db="EMBL/GenBank/DDBJ databases">
        <title>Microbispora. triticiradicis sp. nov., a novel actinomycete isolated from the root of wheat (Triticum aestivum L.)).</title>
        <authorList>
            <person name="Han C."/>
        </authorList>
    </citation>
    <scope>NUCLEOTIDE SEQUENCE [LARGE SCALE GENOMIC DNA]</scope>
    <source>
        <strain evidence="1 2">NEAU-HRDPA2-9</strain>
    </source>
</reference>
<organism evidence="1 2">
    <name type="scientific">Microbispora triticiradicis</name>
    <dbReference type="NCBI Taxonomy" id="2200763"/>
    <lineage>
        <taxon>Bacteria</taxon>
        <taxon>Bacillati</taxon>
        <taxon>Actinomycetota</taxon>
        <taxon>Actinomycetes</taxon>
        <taxon>Streptosporangiales</taxon>
        <taxon>Streptosporangiaceae</taxon>
        <taxon>Microbispora</taxon>
    </lineage>
</organism>
<accession>A0ABX9LB99</accession>
<proteinExistence type="predicted"/>